<dbReference type="KEGG" id="mes:Meso_1572"/>
<dbReference type="InterPro" id="IPR005017">
    <property type="entry name" value="OMPP1/FadL/TodX"/>
</dbReference>
<dbReference type="GO" id="GO:0009279">
    <property type="term" value="C:cell outer membrane"/>
    <property type="evidence" value="ECO:0007669"/>
    <property type="project" value="UniProtKB-SubCell"/>
</dbReference>
<dbReference type="HOGENOM" id="CLU_039022_2_0_5"/>
<feature type="chain" id="PRO_5004180266" evidence="8">
    <location>
        <begin position="23"/>
        <end position="383"/>
    </location>
</feature>
<keyword evidence="6" id="KW-0472">Membrane</keyword>
<dbReference type="eggNOG" id="COG2067">
    <property type="taxonomic scope" value="Bacteria"/>
</dbReference>
<keyword evidence="3" id="KW-1134">Transmembrane beta strand</keyword>
<organism evidence="9">
    <name type="scientific">Chelativorans sp. (strain BNC1)</name>
    <dbReference type="NCBI Taxonomy" id="266779"/>
    <lineage>
        <taxon>Bacteria</taxon>
        <taxon>Pseudomonadati</taxon>
        <taxon>Pseudomonadota</taxon>
        <taxon>Alphaproteobacteria</taxon>
        <taxon>Hyphomicrobiales</taxon>
        <taxon>Phyllobacteriaceae</taxon>
        <taxon>Chelativorans</taxon>
    </lineage>
</organism>
<gene>
    <name evidence="9" type="ordered locus">Meso_1572</name>
</gene>
<evidence type="ECO:0000256" key="8">
    <source>
        <dbReference type="SAM" id="SignalP"/>
    </source>
</evidence>
<evidence type="ECO:0000313" key="9">
    <source>
        <dbReference type="EMBL" id="ABG62968.1"/>
    </source>
</evidence>
<evidence type="ECO:0000256" key="2">
    <source>
        <dbReference type="ARBA" id="ARBA00008163"/>
    </source>
</evidence>
<proteinExistence type="inferred from homology"/>
<dbReference type="Pfam" id="PF03349">
    <property type="entry name" value="Toluene_X"/>
    <property type="match status" value="1"/>
</dbReference>
<accession>Q11I07</accession>
<name>Q11I07_CHESB</name>
<comment type="similarity">
    <text evidence="2">Belongs to the OmpP1/FadL family.</text>
</comment>
<feature type="signal peptide" evidence="8">
    <location>
        <begin position="1"/>
        <end position="22"/>
    </location>
</feature>
<evidence type="ECO:0000256" key="5">
    <source>
        <dbReference type="ARBA" id="ARBA00022729"/>
    </source>
</evidence>
<dbReference type="Gene3D" id="2.40.160.60">
    <property type="entry name" value="Outer membrane protein transport protein (OMPP1/FadL/TodX)"/>
    <property type="match status" value="1"/>
</dbReference>
<keyword evidence="5 8" id="KW-0732">Signal</keyword>
<evidence type="ECO:0000256" key="3">
    <source>
        <dbReference type="ARBA" id="ARBA00022452"/>
    </source>
</evidence>
<evidence type="ECO:0000256" key="6">
    <source>
        <dbReference type="ARBA" id="ARBA00023136"/>
    </source>
</evidence>
<comment type="subcellular location">
    <subcellularLocation>
        <location evidence="1">Cell outer membrane</location>
        <topology evidence="1">Multi-pass membrane protein</topology>
    </subcellularLocation>
</comment>
<keyword evidence="4" id="KW-0812">Transmembrane</keyword>
<sequence precursor="true">MRFSHLAYSFVVFPFIVGSAQAGGFSRGTADTDILFEEGNVNFRAGAYIAVPHQEYRAAPLAAPNPALIGENYLDTYVIPSAAVKFGVDDKFACAGTYTDSNGASSSFAVPYGVSGKLSESFIVTEFGATCAAFFDMGRGRLSLLGGAFIEKLDYTLDALPTLPGLGPVPMEIGLDSDAYGWRAGIGYEIPDIALRAQLLYRSGTTHNATGSGGTPLIPGAELPAFATGELPQSVELRLQSGIAPGWLAFGSVKWTDWSVNETLDLSVSTGIPGIGDLKSRNEYYWRDGWTITGGVGHAFNERVSGLVSLQWDRGVSTGYDLRKDKWLLAAGASLKDQWGGELRLGGGISYLSSAEITEGVETGAAVDAGWAALFSASYSVKW</sequence>
<protein>
    <submittedName>
        <fullName evidence="9">Membrane protein involved in aromatic hydrocarbon degradation</fullName>
    </submittedName>
</protein>
<dbReference type="EMBL" id="CP000390">
    <property type="protein sequence ID" value="ABG62968.1"/>
    <property type="molecule type" value="Genomic_DNA"/>
</dbReference>
<evidence type="ECO:0000256" key="7">
    <source>
        <dbReference type="ARBA" id="ARBA00023237"/>
    </source>
</evidence>
<keyword evidence="7" id="KW-0998">Cell outer membrane</keyword>
<dbReference type="STRING" id="266779.Meso_1572"/>
<dbReference type="SUPFAM" id="SSF56935">
    <property type="entry name" value="Porins"/>
    <property type="match status" value="1"/>
</dbReference>
<evidence type="ECO:0000256" key="1">
    <source>
        <dbReference type="ARBA" id="ARBA00004571"/>
    </source>
</evidence>
<dbReference type="OrthoDB" id="6679728at2"/>
<dbReference type="AlphaFoldDB" id="Q11I07"/>
<reference evidence="9" key="1">
    <citation type="submission" date="2006-06" db="EMBL/GenBank/DDBJ databases">
        <title>Complete sequence of chromosome of Chelativorans sp. BNC1.</title>
        <authorList>
            <consortium name="US DOE Joint Genome Institute"/>
            <person name="Copeland A."/>
            <person name="Lucas S."/>
            <person name="Lapidus A."/>
            <person name="Barry K."/>
            <person name="Detter J.C."/>
            <person name="Glavina del Rio T."/>
            <person name="Hammon N."/>
            <person name="Israni S."/>
            <person name="Dalin E."/>
            <person name="Tice H."/>
            <person name="Pitluck S."/>
            <person name="Chertkov O."/>
            <person name="Brettin T."/>
            <person name="Bruce D."/>
            <person name="Han C."/>
            <person name="Tapia R."/>
            <person name="Gilna P."/>
            <person name="Schmutz J."/>
            <person name="Larimer F."/>
            <person name="Land M."/>
            <person name="Hauser L."/>
            <person name="Kyrpides N."/>
            <person name="Mikhailova N."/>
            <person name="Richardson P."/>
        </authorList>
    </citation>
    <scope>NUCLEOTIDE SEQUENCE</scope>
    <source>
        <strain evidence="9">BNC1</strain>
    </source>
</reference>
<evidence type="ECO:0000256" key="4">
    <source>
        <dbReference type="ARBA" id="ARBA00022692"/>
    </source>
</evidence>